<evidence type="ECO:0000313" key="1">
    <source>
        <dbReference type="EMBL" id="MFB9203970.1"/>
    </source>
</evidence>
<name>A0ABV5IHE6_9ACTN</name>
<comment type="caution">
    <text evidence="1">The sequence shown here is derived from an EMBL/GenBank/DDBJ whole genome shotgun (WGS) entry which is preliminary data.</text>
</comment>
<proteinExistence type="predicted"/>
<dbReference type="InterPro" id="IPR012349">
    <property type="entry name" value="Split_barrel_FMN-bd"/>
</dbReference>
<dbReference type="Proteomes" id="UP001589647">
    <property type="component" value="Unassembled WGS sequence"/>
</dbReference>
<protein>
    <submittedName>
        <fullName evidence="1">Pyridoxamine 5'-phosphate oxidase family protein</fullName>
    </submittedName>
</protein>
<keyword evidence="2" id="KW-1185">Reference proteome</keyword>
<sequence length="143" mass="15515">MHGFSDGEFAYLLEHDLARLATAAGGTPHVVPVRIHLQPDRGMIAVGSRMLPGGVRPRRYRRDVRSNPEVSLVVDDFTEDGPRGVLVQGIGRVHPKGGERLKPGYEPVWVEIMPLAVASWGIDTAAYDPPRSRPVAAGTFTAP</sequence>
<dbReference type="Gene3D" id="2.30.110.10">
    <property type="entry name" value="Electron Transport, Fmn-binding Protein, Chain A"/>
    <property type="match status" value="1"/>
</dbReference>
<gene>
    <name evidence="1" type="ORF">ACFFV7_22450</name>
</gene>
<dbReference type="EMBL" id="JBHMEI010000016">
    <property type="protein sequence ID" value="MFB9203970.1"/>
    <property type="molecule type" value="Genomic_DNA"/>
</dbReference>
<evidence type="ECO:0000313" key="2">
    <source>
        <dbReference type="Proteomes" id="UP001589647"/>
    </source>
</evidence>
<accession>A0ABV5IHE6</accession>
<dbReference type="RefSeq" id="WP_125631392.1">
    <property type="nucleotide sequence ID" value="NZ_BMRC01000008.1"/>
</dbReference>
<organism evidence="1 2">
    <name type="scientific">Nonomuraea spiralis</name>
    <dbReference type="NCBI Taxonomy" id="46182"/>
    <lineage>
        <taxon>Bacteria</taxon>
        <taxon>Bacillati</taxon>
        <taxon>Actinomycetota</taxon>
        <taxon>Actinomycetes</taxon>
        <taxon>Streptosporangiales</taxon>
        <taxon>Streptosporangiaceae</taxon>
        <taxon>Nonomuraea</taxon>
    </lineage>
</organism>
<reference evidence="1 2" key="1">
    <citation type="submission" date="2024-09" db="EMBL/GenBank/DDBJ databases">
        <authorList>
            <person name="Sun Q."/>
            <person name="Mori K."/>
        </authorList>
    </citation>
    <scope>NUCLEOTIDE SEQUENCE [LARGE SCALE GENOMIC DNA]</scope>
    <source>
        <strain evidence="1 2">CCM 3426</strain>
    </source>
</reference>
<dbReference type="SUPFAM" id="SSF50475">
    <property type="entry name" value="FMN-binding split barrel"/>
    <property type="match status" value="1"/>
</dbReference>